<dbReference type="EMBL" id="SNRW01014235">
    <property type="protein sequence ID" value="KAA6371694.1"/>
    <property type="molecule type" value="Genomic_DNA"/>
</dbReference>
<reference evidence="1 2" key="1">
    <citation type="submission" date="2019-03" db="EMBL/GenBank/DDBJ databases">
        <title>Single cell metagenomics reveals metabolic interactions within the superorganism composed of flagellate Streblomastix strix and complex community of Bacteroidetes bacteria on its surface.</title>
        <authorList>
            <person name="Treitli S.C."/>
            <person name="Kolisko M."/>
            <person name="Husnik F."/>
            <person name="Keeling P."/>
            <person name="Hampl V."/>
        </authorList>
    </citation>
    <scope>NUCLEOTIDE SEQUENCE [LARGE SCALE GENOMIC DNA]</scope>
    <source>
        <strain evidence="1">ST1C</strain>
    </source>
</reference>
<dbReference type="Proteomes" id="UP000324800">
    <property type="component" value="Unassembled WGS sequence"/>
</dbReference>
<sequence length="224" mass="25951">MIGDAFDASREQVQSRIIKERIEGAVVDLYEYRKFDDDKLKNKLLIGQAIDICLCKDKELSIIDFDIDHADKSIEKEKKIRQNNINIMSPQNDGLVQGTRGVIHAYCNKNRYKLPSNQNEKVVAYGDNIEIDIFAQMYTHKDGKLVENRVVQSDKKVRIMDEDVQKKEIFRYKKLNDQSNTTHLASQYHILGKWNLDLTVNDKYFSIINEDCTFDIMPAGIADI</sequence>
<organism evidence="1 2">
    <name type="scientific">Streblomastix strix</name>
    <dbReference type="NCBI Taxonomy" id="222440"/>
    <lineage>
        <taxon>Eukaryota</taxon>
        <taxon>Metamonada</taxon>
        <taxon>Preaxostyla</taxon>
        <taxon>Oxymonadida</taxon>
        <taxon>Streblomastigidae</taxon>
        <taxon>Streblomastix</taxon>
    </lineage>
</organism>
<comment type="caution">
    <text evidence="1">The sequence shown here is derived from an EMBL/GenBank/DDBJ whole genome shotgun (WGS) entry which is preliminary data.</text>
</comment>
<accession>A0A5J4UNI3</accession>
<protein>
    <submittedName>
        <fullName evidence="1">Uncharacterized protein</fullName>
    </submittedName>
</protein>
<gene>
    <name evidence="1" type="ORF">EZS28_032778</name>
</gene>
<dbReference type="AlphaFoldDB" id="A0A5J4UNI3"/>
<proteinExistence type="predicted"/>
<name>A0A5J4UNI3_9EUKA</name>
<evidence type="ECO:0000313" key="1">
    <source>
        <dbReference type="EMBL" id="KAA6371694.1"/>
    </source>
</evidence>
<evidence type="ECO:0000313" key="2">
    <source>
        <dbReference type="Proteomes" id="UP000324800"/>
    </source>
</evidence>